<dbReference type="GO" id="GO:0005886">
    <property type="term" value="C:plasma membrane"/>
    <property type="evidence" value="ECO:0007669"/>
    <property type="project" value="TreeGrafter"/>
</dbReference>
<dbReference type="Proteomes" id="UP000606274">
    <property type="component" value="Unassembled WGS sequence"/>
</dbReference>
<dbReference type="InterPro" id="IPR013783">
    <property type="entry name" value="Ig-like_fold"/>
</dbReference>
<keyword evidence="6" id="KW-1185">Reference proteome</keyword>
<evidence type="ECO:0000313" key="5">
    <source>
        <dbReference type="EMBL" id="KAF7689236.1"/>
    </source>
</evidence>
<proteinExistence type="predicted"/>
<dbReference type="GO" id="GO:0004888">
    <property type="term" value="F:transmembrane signaling receptor activity"/>
    <property type="evidence" value="ECO:0007669"/>
    <property type="project" value="TreeGrafter"/>
</dbReference>
<dbReference type="PANTHER" id="PTHR11860:SF118">
    <property type="entry name" value="CMRF35-LIKE MOLECULE 3-RELATED"/>
    <property type="match status" value="1"/>
</dbReference>
<keyword evidence="3" id="KW-0472">Membrane</keyword>
<dbReference type="AlphaFoldDB" id="A0A8T0AF53"/>
<comment type="subcellular location">
    <subcellularLocation>
        <location evidence="1">Membrane</location>
    </subcellularLocation>
</comment>
<feature type="non-terminal residue" evidence="5">
    <location>
        <position position="1"/>
    </location>
</feature>
<dbReference type="InterPro" id="IPR003599">
    <property type="entry name" value="Ig_sub"/>
</dbReference>
<name>A0A8T0AF53_SILME</name>
<dbReference type="SMART" id="SM00409">
    <property type="entry name" value="IG"/>
    <property type="match status" value="3"/>
</dbReference>
<dbReference type="SMART" id="SM00406">
    <property type="entry name" value="IGv"/>
    <property type="match status" value="3"/>
</dbReference>
<evidence type="ECO:0000256" key="2">
    <source>
        <dbReference type="ARBA" id="ARBA00022692"/>
    </source>
</evidence>
<evidence type="ECO:0000256" key="3">
    <source>
        <dbReference type="ARBA" id="ARBA00023136"/>
    </source>
</evidence>
<dbReference type="Pfam" id="PF07686">
    <property type="entry name" value="V-set"/>
    <property type="match status" value="3"/>
</dbReference>
<evidence type="ECO:0000313" key="6">
    <source>
        <dbReference type="Proteomes" id="UP000606274"/>
    </source>
</evidence>
<dbReference type="PROSITE" id="PS50835">
    <property type="entry name" value="IG_LIKE"/>
    <property type="match status" value="1"/>
</dbReference>
<evidence type="ECO:0000256" key="1">
    <source>
        <dbReference type="ARBA" id="ARBA00004370"/>
    </source>
</evidence>
<dbReference type="Gene3D" id="2.60.40.10">
    <property type="entry name" value="Immunoglobulins"/>
    <property type="match status" value="3"/>
</dbReference>
<keyword evidence="2" id="KW-0812">Transmembrane</keyword>
<sequence length="309" mass="35152">VTGYRGRSVQIKCHYESGYEKNNKYLCRGECPPWPAIKDIPVQSGSPAEDTRFSLYDNTTAKIFTITITDLRAEDANTYWCVVQQKGPNIYTELQLLVVAGSDAVTTVTGYRGRSVQIKCHYESKYKKNKKYLCRGKCPYRPVIKDIPVQSGSPAEDTRFSLSDDTTAKIFTITITDLRAEDANTYWCVVKRTVPLRDIHTKLQLLVKTAGSDAVTTITGYRGRSFQIKCPYDPGYETYKKYICRGKCTAWEHVWVKSGSPAKDTRFSLYDDTTAKIFTITITDLRAQDEGTYWCGIERAWPTTDIYTK</sequence>
<dbReference type="EMBL" id="JABFDY010000024">
    <property type="protein sequence ID" value="KAF7689236.1"/>
    <property type="molecule type" value="Genomic_DNA"/>
</dbReference>
<dbReference type="InterPro" id="IPR036179">
    <property type="entry name" value="Ig-like_dom_sf"/>
</dbReference>
<dbReference type="InterPro" id="IPR007110">
    <property type="entry name" value="Ig-like_dom"/>
</dbReference>
<gene>
    <name evidence="5" type="ORF">HF521_012589</name>
</gene>
<comment type="caution">
    <text evidence="5">The sequence shown here is derived from an EMBL/GenBank/DDBJ whole genome shotgun (WGS) entry which is preliminary data.</text>
</comment>
<dbReference type="InterPro" id="IPR013106">
    <property type="entry name" value="Ig_V-set"/>
</dbReference>
<dbReference type="PANTHER" id="PTHR11860">
    <property type="entry name" value="POLYMERIC-IMMUNOGLOBULIN RECEPTOR"/>
    <property type="match status" value="1"/>
</dbReference>
<dbReference type="CDD" id="cd05716">
    <property type="entry name" value="IgV_pIgR_like"/>
    <property type="match status" value="2"/>
</dbReference>
<feature type="non-terminal residue" evidence="5">
    <location>
        <position position="309"/>
    </location>
</feature>
<dbReference type="InterPro" id="IPR050671">
    <property type="entry name" value="CD300_family_receptors"/>
</dbReference>
<feature type="domain" description="Ig-like" evidence="4">
    <location>
        <begin position="223"/>
        <end position="309"/>
    </location>
</feature>
<evidence type="ECO:0000259" key="4">
    <source>
        <dbReference type="PROSITE" id="PS50835"/>
    </source>
</evidence>
<dbReference type="SUPFAM" id="SSF48726">
    <property type="entry name" value="Immunoglobulin"/>
    <property type="match status" value="3"/>
</dbReference>
<accession>A0A8T0AF53</accession>
<protein>
    <recommendedName>
        <fullName evidence="4">Ig-like domain-containing protein</fullName>
    </recommendedName>
</protein>
<reference evidence="5" key="1">
    <citation type="submission" date="2020-08" db="EMBL/GenBank/DDBJ databases">
        <title>Chromosome-level assembly of Southern catfish (Silurus meridionalis) provides insights into visual adaptation to the nocturnal and benthic lifestyles.</title>
        <authorList>
            <person name="Zhang Y."/>
            <person name="Wang D."/>
            <person name="Peng Z."/>
        </authorList>
    </citation>
    <scope>NUCLEOTIDE SEQUENCE</scope>
    <source>
        <strain evidence="5">SWU-2019-XX</strain>
        <tissue evidence="5">Muscle</tissue>
    </source>
</reference>
<organism evidence="5 6">
    <name type="scientific">Silurus meridionalis</name>
    <name type="common">Southern catfish</name>
    <name type="synonym">Silurus soldatovi meridionalis</name>
    <dbReference type="NCBI Taxonomy" id="175797"/>
    <lineage>
        <taxon>Eukaryota</taxon>
        <taxon>Metazoa</taxon>
        <taxon>Chordata</taxon>
        <taxon>Craniata</taxon>
        <taxon>Vertebrata</taxon>
        <taxon>Euteleostomi</taxon>
        <taxon>Actinopterygii</taxon>
        <taxon>Neopterygii</taxon>
        <taxon>Teleostei</taxon>
        <taxon>Ostariophysi</taxon>
        <taxon>Siluriformes</taxon>
        <taxon>Siluridae</taxon>
        <taxon>Silurus</taxon>
    </lineage>
</organism>